<accession>A0A8T7M473</accession>
<comment type="function">
    <text evidence="2">Involved in the biosynthesis of the iron-molybdenum cofactor (FeMo-co or M-cluster) found in the dinitrogenase enzyme of the nitrogenase complex in nitrogen-fixing microorganisms. NifB catalyzes the crucial step of radical SAM-dependent carbide insertion that occurs concomitant with the insertion of a 9th sulfur and the rearrangement/coupling of two [4Fe-4S] clusters into a [8Fe-9S-C] cluster, the precursor to the M-cluster.</text>
</comment>
<dbReference type="Gene3D" id="3.20.20.70">
    <property type="entry name" value="Aldolase class I"/>
    <property type="match status" value="1"/>
</dbReference>
<keyword evidence="6" id="KW-0004">4Fe-4S</keyword>
<dbReference type="InterPro" id="IPR006638">
    <property type="entry name" value="Elp3/MiaA/NifB-like_rSAM"/>
</dbReference>
<keyword evidence="19" id="KW-1185">Reference proteome</keyword>
<keyword evidence="10" id="KW-0411">Iron-sulfur</keyword>
<dbReference type="EMBL" id="JACATZ010000001">
    <property type="protein sequence ID" value="NWJ46866.1"/>
    <property type="molecule type" value="Genomic_DNA"/>
</dbReference>
<dbReference type="SMART" id="SM00729">
    <property type="entry name" value="Elp3"/>
    <property type="match status" value="1"/>
</dbReference>
<keyword evidence="17" id="KW-0614">Plasmid</keyword>
<sequence>MTDLAQVIFSGKFDQQANLVAKVATHPCYSGEAHNKFGRIHVPVAKKCNIQCGYCVRKFDCPNENRPGVTTKVISPDVAMSTIGEALALEPRLKVLGIAGPGDPLANAATIETLVKTKELFPDLILCTSTNGLMLPEKIEELDRAGVIALTITINAVDPEIGGKIYTHVRYKGKTYKDREAFEILSRNQLEGLREAVKRGMVVKVNSVLIPGVNDRHLPRVARVVKELGAHVMNIMPLIPQGKFKDTLPPTPEELNRVRDQCDRILKQFRNCNQCRADAIGVPGEEGCGSVTTTKKCEAKFLKQQPAPTLEIRREGNNFLGE</sequence>
<dbReference type="GO" id="GO:0051539">
    <property type="term" value="F:4 iron, 4 sulfur cluster binding"/>
    <property type="evidence" value="ECO:0007669"/>
    <property type="project" value="UniProtKB-KW"/>
</dbReference>
<evidence type="ECO:0000256" key="13">
    <source>
        <dbReference type="ARBA" id="ARBA00030926"/>
    </source>
</evidence>
<evidence type="ECO:0000256" key="9">
    <source>
        <dbReference type="ARBA" id="ARBA00023004"/>
    </source>
</evidence>
<dbReference type="SFLD" id="SFLDG01068">
    <property type="entry name" value="FeMo_cofactor_biosynthesis_pro"/>
    <property type="match status" value="1"/>
</dbReference>
<evidence type="ECO:0000256" key="14">
    <source>
        <dbReference type="ARBA" id="ARBA00032102"/>
    </source>
</evidence>
<dbReference type="EMBL" id="CP128401">
    <property type="protein sequence ID" value="WJW70149.1"/>
    <property type="molecule type" value="Genomic_DNA"/>
</dbReference>
<dbReference type="PROSITE" id="PS51918">
    <property type="entry name" value="RADICAL_SAM"/>
    <property type="match status" value="1"/>
</dbReference>
<dbReference type="GO" id="GO:0032324">
    <property type="term" value="P:molybdopterin cofactor biosynthetic process"/>
    <property type="evidence" value="ECO:0007669"/>
    <property type="project" value="UniProtKB-ARBA"/>
</dbReference>
<dbReference type="Proteomes" id="UP001431572">
    <property type="component" value="Plasmid unnamed1"/>
</dbReference>
<dbReference type="SUPFAM" id="SSF102114">
    <property type="entry name" value="Radical SAM enzymes"/>
    <property type="match status" value="1"/>
</dbReference>
<evidence type="ECO:0000256" key="5">
    <source>
        <dbReference type="ARBA" id="ARBA00021702"/>
    </source>
</evidence>
<dbReference type="AlphaFoldDB" id="A0A8T7M473"/>
<dbReference type="GO" id="GO:0046872">
    <property type="term" value="F:metal ion binding"/>
    <property type="evidence" value="ECO:0007669"/>
    <property type="project" value="UniProtKB-KW"/>
</dbReference>
<dbReference type="InterPro" id="IPR013785">
    <property type="entry name" value="Aldolase_TIM"/>
</dbReference>
<keyword evidence="11" id="KW-0535">Nitrogen fixation</keyword>
<evidence type="ECO:0000256" key="3">
    <source>
        <dbReference type="ARBA" id="ARBA00005155"/>
    </source>
</evidence>
<dbReference type="PROSITE" id="PS01305">
    <property type="entry name" value="MOAA_NIFB_PQQE"/>
    <property type="match status" value="1"/>
</dbReference>
<evidence type="ECO:0000256" key="8">
    <source>
        <dbReference type="ARBA" id="ARBA00022723"/>
    </source>
</evidence>
<dbReference type="PANTHER" id="PTHR43787">
    <property type="entry name" value="FEMO COFACTOR BIOSYNTHESIS PROTEIN NIFB-RELATED"/>
    <property type="match status" value="1"/>
</dbReference>
<dbReference type="InterPro" id="IPR007197">
    <property type="entry name" value="rSAM"/>
</dbReference>
<evidence type="ECO:0000256" key="2">
    <source>
        <dbReference type="ARBA" id="ARBA00003522"/>
    </source>
</evidence>
<evidence type="ECO:0000256" key="4">
    <source>
        <dbReference type="ARBA" id="ARBA00006804"/>
    </source>
</evidence>
<keyword evidence="12" id="KW-0456">Lyase</keyword>
<feature type="domain" description="Radical SAM core" evidence="15">
    <location>
        <begin position="34"/>
        <end position="276"/>
    </location>
</feature>
<comment type="cofactor">
    <cofactor evidence="1">
        <name>[4Fe-4S] cluster</name>
        <dbReference type="ChEBI" id="CHEBI:49883"/>
    </cofactor>
</comment>
<comment type="pathway">
    <text evidence="3">Cofactor biosynthesis; Fe-Mo cofactor biosynthesis.</text>
</comment>
<evidence type="ECO:0000256" key="7">
    <source>
        <dbReference type="ARBA" id="ARBA00022691"/>
    </source>
</evidence>
<geneLocation type="plasmid" evidence="17 19">
    <name>unnamed1</name>
</geneLocation>
<evidence type="ECO:0000313" key="17">
    <source>
        <dbReference type="EMBL" id="WJW70149.1"/>
    </source>
</evidence>
<name>A0A8T7M473_9CHLR</name>
<evidence type="ECO:0000256" key="1">
    <source>
        <dbReference type="ARBA" id="ARBA00001966"/>
    </source>
</evidence>
<evidence type="ECO:0000256" key="10">
    <source>
        <dbReference type="ARBA" id="ARBA00023014"/>
    </source>
</evidence>
<keyword evidence="9" id="KW-0408">Iron</keyword>
<dbReference type="GO" id="GO:0016829">
    <property type="term" value="F:lyase activity"/>
    <property type="evidence" value="ECO:0007669"/>
    <property type="project" value="UniProtKB-KW"/>
</dbReference>
<evidence type="ECO:0000256" key="6">
    <source>
        <dbReference type="ARBA" id="ARBA00022485"/>
    </source>
</evidence>
<dbReference type="PANTHER" id="PTHR43787:SF13">
    <property type="entry name" value="FEMO COFACTOR BIOSYNTHESIS PROTEIN NIFB"/>
    <property type="match status" value="1"/>
</dbReference>
<dbReference type="SFLD" id="SFLDS00029">
    <property type="entry name" value="Radical_SAM"/>
    <property type="match status" value="1"/>
</dbReference>
<comment type="similarity">
    <text evidence="4">Belongs to the radical SAM superfamily. NifB family.</text>
</comment>
<dbReference type="CDD" id="cd01335">
    <property type="entry name" value="Radical_SAM"/>
    <property type="match status" value="1"/>
</dbReference>
<dbReference type="RefSeq" id="WP_341472028.1">
    <property type="nucleotide sequence ID" value="NZ_CP128401.1"/>
</dbReference>
<dbReference type="SFLD" id="SFLDF00281">
    <property type="entry name" value="FeMo_cofactor_biosynthesis_pro"/>
    <property type="match status" value="1"/>
</dbReference>
<dbReference type="InterPro" id="IPR000385">
    <property type="entry name" value="MoaA_NifB_PqqE_Fe-S-bd_CS"/>
</dbReference>
<reference evidence="16 18" key="1">
    <citation type="submission" date="2020-06" db="EMBL/GenBank/DDBJ databases">
        <title>Anoxygenic phototrophic Chloroflexota member uses a Type I reaction center.</title>
        <authorList>
            <person name="Tsuji J.M."/>
            <person name="Shaw N.A."/>
            <person name="Nagashima S."/>
            <person name="Venkiteswaran J."/>
            <person name="Schiff S.L."/>
            <person name="Hanada S."/>
            <person name="Tank M."/>
            <person name="Neufeld J.D."/>
        </authorList>
    </citation>
    <scope>NUCLEOTIDE SEQUENCE [LARGE SCALE GENOMIC DNA]</scope>
    <source>
        <strain evidence="16">L227-S17</strain>
    </source>
</reference>
<dbReference type="Pfam" id="PF04055">
    <property type="entry name" value="Radical_SAM"/>
    <property type="match status" value="1"/>
</dbReference>
<protein>
    <recommendedName>
        <fullName evidence="5">FeMo cofactor biosynthesis protein NifB</fullName>
    </recommendedName>
    <alternativeName>
        <fullName evidence="14">Nitrogenase cofactor maturase NifB</fullName>
    </alternativeName>
    <alternativeName>
        <fullName evidence="13">Radical SAM assemblase NifB</fullName>
    </alternativeName>
</protein>
<dbReference type="InterPro" id="IPR058240">
    <property type="entry name" value="rSAM_sf"/>
</dbReference>
<evidence type="ECO:0000256" key="12">
    <source>
        <dbReference type="ARBA" id="ARBA00023239"/>
    </source>
</evidence>
<evidence type="ECO:0000313" key="19">
    <source>
        <dbReference type="Proteomes" id="UP001431572"/>
    </source>
</evidence>
<organism evidence="16 18">
    <name type="scientific">Candidatus Chlorohelix allophototropha</name>
    <dbReference type="NCBI Taxonomy" id="3003348"/>
    <lineage>
        <taxon>Bacteria</taxon>
        <taxon>Bacillati</taxon>
        <taxon>Chloroflexota</taxon>
        <taxon>Chloroflexia</taxon>
        <taxon>Candidatus Chloroheliales</taxon>
        <taxon>Candidatus Chloroheliaceae</taxon>
        <taxon>Candidatus Chlorohelix</taxon>
    </lineage>
</organism>
<keyword evidence="7" id="KW-0949">S-adenosyl-L-methionine</keyword>
<evidence type="ECO:0000259" key="15">
    <source>
        <dbReference type="PROSITE" id="PS51918"/>
    </source>
</evidence>
<dbReference type="SFLD" id="SFLDG01067">
    <property type="entry name" value="SPASM/twitch_domain_containing"/>
    <property type="match status" value="1"/>
</dbReference>
<reference evidence="17" key="2">
    <citation type="journal article" date="2024" name="Nature">
        <title>Anoxygenic phototroph of the Chloroflexota uses a type I reaction centre.</title>
        <authorList>
            <person name="Tsuji J.M."/>
            <person name="Shaw N.A."/>
            <person name="Nagashima S."/>
            <person name="Venkiteswaran J.J."/>
            <person name="Schiff S.L."/>
            <person name="Watanabe T."/>
            <person name="Fukui M."/>
            <person name="Hanada S."/>
            <person name="Tank M."/>
            <person name="Neufeld J.D."/>
        </authorList>
    </citation>
    <scope>NUCLEOTIDE SEQUENCE</scope>
    <source>
        <strain evidence="17">L227-S17</strain>
        <plasmid evidence="17 19">unnamed1</plasmid>
    </source>
</reference>
<evidence type="ECO:0000256" key="11">
    <source>
        <dbReference type="ARBA" id="ARBA00023231"/>
    </source>
</evidence>
<keyword evidence="8" id="KW-0479">Metal-binding</keyword>
<dbReference type="Proteomes" id="UP000521676">
    <property type="component" value="Unassembled WGS sequence"/>
</dbReference>
<evidence type="ECO:0000313" key="16">
    <source>
        <dbReference type="EMBL" id="NWJ46866.1"/>
    </source>
</evidence>
<evidence type="ECO:0000313" key="18">
    <source>
        <dbReference type="Proteomes" id="UP000521676"/>
    </source>
</evidence>
<gene>
    <name evidence="16" type="ORF">HXX08_13450</name>
    <name evidence="17" type="ORF">OZ401_004655</name>
</gene>
<proteinExistence type="inferred from homology"/>